<dbReference type="Gene3D" id="3.40.190.80">
    <property type="match status" value="1"/>
</dbReference>
<feature type="binding site" evidence="2">
    <location>
        <position position="224"/>
    </location>
    <ligand>
        <name>Mg(2+)</name>
        <dbReference type="ChEBI" id="CHEBI:18420"/>
        <label>1</label>
        <note>catalytic</note>
    </ligand>
</feature>
<keyword evidence="4" id="KW-1185">Reference proteome</keyword>
<dbReference type="Proteomes" id="UP000028252">
    <property type="component" value="Unassembled WGS sequence"/>
</dbReference>
<name>A0A081FTC2_9GAMM</name>
<dbReference type="PATRIC" id="fig|1232683.4.peg.3861"/>
<dbReference type="OrthoDB" id="9785695at2"/>
<evidence type="ECO:0000313" key="4">
    <source>
        <dbReference type="Proteomes" id="UP000028252"/>
    </source>
</evidence>
<dbReference type="EMBL" id="JMQN01000059">
    <property type="protein sequence ID" value="KEA61777.1"/>
    <property type="molecule type" value="Genomic_DNA"/>
</dbReference>
<proteinExistence type="inferred from homology"/>
<comment type="similarity">
    <text evidence="1">Belongs to the inositol monophosphatase superfamily.</text>
</comment>
<dbReference type="Pfam" id="PF00459">
    <property type="entry name" value="Inositol_P"/>
    <property type="match status" value="1"/>
</dbReference>
<dbReference type="AlphaFoldDB" id="A0A081FTC2"/>
<dbReference type="InterPro" id="IPR000760">
    <property type="entry name" value="Inositol_monophosphatase-like"/>
</dbReference>
<dbReference type="PANTHER" id="PTHR20854">
    <property type="entry name" value="INOSITOL MONOPHOSPHATASE"/>
    <property type="match status" value="1"/>
</dbReference>
<dbReference type="STRING" id="1232683.ADIMK_3924"/>
<dbReference type="PANTHER" id="PTHR20854:SF4">
    <property type="entry name" value="INOSITOL-1-MONOPHOSPHATASE-RELATED"/>
    <property type="match status" value="1"/>
</dbReference>
<sequence>MPLDLNTENAVIELVREVAKREIVPRFRRLHPDAVRTKAAFDDLVTEADLSAERSLTAGISTLLPDAVIIGEEAVAANSAVLDTLPGAAQAVIIDPIDGTWNFANGLATHGVLIAITERNETVFGLLYDPVLDDWVLARRGGGAWYCKPDAQPVQLFVSQERPLAAMVGFVSAFNFPAPKRSQISSAMLGFARAHTLRCACHEYRLLIQGNVDFYINASAKPWDHAAGALAVQEAGGSVGMMDGRDYVPTLRDGCIVSANSPDALEAIRQQFRG</sequence>
<accession>A0A081FTC2</accession>
<feature type="binding site" evidence="2">
    <location>
        <position position="95"/>
    </location>
    <ligand>
        <name>Mg(2+)</name>
        <dbReference type="ChEBI" id="CHEBI:18420"/>
        <label>1</label>
        <note>catalytic</note>
    </ligand>
</feature>
<dbReference type="GO" id="GO:0046872">
    <property type="term" value="F:metal ion binding"/>
    <property type="evidence" value="ECO:0007669"/>
    <property type="project" value="UniProtKB-KW"/>
</dbReference>
<dbReference type="RefSeq" id="WP_036191789.1">
    <property type="nucleotide sequence ID" value="NZ_JMQN01000059.1"/>
</dbReference>
<feature type="binding site" evidence="2">
    <location>
        <position position="72"/>
    </location>
    <ligand>
        <name>Mg(2+)</name>
        <dbReference type="ChEBI" id="CHEBI:18420"/>
        <label>1</label>
        <note>catalytic</note>
    </ligand>
</feature>
<evidence type="ECO:0000256" key="2">
    <source>
        <dbReference type="PIRSR" id="PIRSR600760-2"/>
    </source>
</evidence>
<evidence type="ECO:0000256" key="1">
    <source>
        <dbReference type="ARBA" id="ARBA00009759"/>
    </source>
</evidence>
<keyword evidence="2" id="KW-0460">Magnesium</keyword>
<dbReference type="SUPFAM" id="SSF56655">
    <property type="entry name" value="Carbohydrate phosphatase"/>
    <property type="match status" value="1"/>
</dbReference>
<comment type="cofactor">
    <cofactor evidence="2">
        <name>Mg(2+)</name>
        <dbReference type="ChEBI" id="CHEBI:18420"/>
    </cofactor>
</comment>
<dbReference type="GO" id="GO:0006020">
    <property type="term" value="P:inositol metabolic process"/>
    <property type="evidence" value="ECO:0007669"/>
    <property type="project" value="TreeGrafter"/>
</dbReference>
<feature type="binding site" evidence="2">
    <location>
        <position position="98"/>
    </location>
    <ligand>
        <name>Mg(2+)</name>
        <dbReference type="ChEBI" id="CHEBI:18420"/>
        <label>1</label>
        <note>catalytic</note>
    </ligand>
</feature>
<comment type="caution">
    <text evidence="3">The sequence shown here is derived from an EMBL/GenBank/DDBJ whole genome shotgun (WGS) entry which is preliminary data.</text>
</comment>
<keyword evidence="2" id="KW-0479">Metal-binding</keyword>
<feature type="binding site" evidence="2">
    <location>
        <position position="97"/>
    </location>
    <ligand>
        <name>Mg(2+)</name>
        <dbReference type="ChEBI" id="CHEBI:18420"/>
        <label>1</label>
        <note>catalytic</note>
    </ligand>
</feature>
<dbReference type="eggNOG" id="COG0483">
    <property type="taxonomic scope" value="Bacteria"/>
</dbReference>
<reference evidence="3 4" key="1">
    <citation type="submission" date="2014-04" db="EMBL/GenBank/DDBJ databases">
        <title>Marinobacterium kochiensis sp. nov., isolated from sediment sample collected from Kochi backwaters in Kerala, India.</title>
        <authorList>
            <person name="Singh A."/>
            <person name="Pinnaka A.K."/>
        </authorList>
    </citation>
    <scope>NUCLEOTIDE SEQUENCE [LARGE SCALE GENOMIC DNA]</scope>
    <source>
        <strain evidence="3 4">AK27</strain>
    </source>
</reference>
<protein>
    <submittedName>
        <fullName evidence="3">Inositol monophosphatase</fullName>
    </submittedName>
</protein>
<dbReference type="GO" id="GO:0007165">
    <property type="term" value="P:signal transduction"/>
    <property type="evidence" value="ECO:0007669"/>
    <property type="project" value="TreeGrafter"/>
</dbReference>
<dbReference type="Gene3D" id="3.30.540.10">
    <property type="entry name" value="Fructose-1,6-Bisphosphatase, subunit A, domain 1"/>
    <property type="match status" value="1"/>
</dbReference>
<dbReference type="GO" id="GO:0008934">
    <property type="term" value="F:inositol monophosphate 1-phosphatase activity"/>
    <property type="evidence" value="ECO:0007669"/>
    <property type="project" value="TreeGrafter"/>
</dbReference>
<organism evidence="3 4">
    <name type="scientific">Marinobacterium lacunae</name>
    <dbReference type="NCBI Taxonomy" id="1232683"/>
    <lineage>
        <taxon>Bacteria</taxon>
        <taxon>Pseudomonadati</taxon>
        <taxon>Pseudomonadota</taxon>
        <taxon>Gammaproteobacteria</taxon>
        <taxon>Oceanospirillales</taxon>
        <taxon>Oceanospirillaceae</taxon>
        <taxon>Marinobacterium</taxon>
    </lineage>
</organism>
<dbReference type="PRINTS" id="PR00377">
    <property type="entry name" value="IMPHPHTASES"/>
</dbReference>
<evidence type="ECO:0000313" key="3">
    <source>
        <dbReference type="EMBL" id="KEA61777.1"/>
    </source>
</evidence>
<gene>
    <name evidence="3" type="ORF">ADIMK_3924</name>
</gene>